<reference evidence="2 3" key="1">
    <citation type="journal article" date="2017" name="BMC Genomics">
        <title>Comparative genomic and phylogenomic analyses of the Bifidobacteriaceae family.</title>
        <authorList>
            <person name="Lugli G.A."/>
            <person name="Milani C."/>
            <person name="Turroni F."/>
            <person name="Duranti S."/>
            <person name="Mancabelli L."/>
            <person name="Mangifesta M."/>
            <person name="Ferrario C."/>
            <person name="Modesto M."/>
            <person name="Mattarelli P."/>
            <person name="Jiri K."/>
            <person name="van Sinderen D."/>
            <person name="Ventura M."/>
        </authorList>
    </citation>
    <scope>NUCLEOTIDE SEQUENCE [LARGE SCALE GENOMIC DNA]</scope>
    <source>
        <strain evidence="2 3">DSM 24742</strain>
    </source>
</reference>
<dbReference type="Proteomes" id="UP000216725">
    <property type="component" value="Unassembled WGS sequence"/>
</dbReference>
<evidence type="ECO:0000256" key="1">
    <source>
        <dbReference type="SAM" id="MobiDB-lite"/>
    </source>
</evidence>
<evidence type="ECO:0000313" key="2">
    <source>
        <dbReference type="EMBL" id="OZG50542.1"/>
    </source>
</evidence>
<proteinExistence type="predicted"/>
<dbReference type="PANTHER" id="PTHR36456:SF1">
    <property type="entry name" value="UPF0232 PROTEIN SCO3875"/>
    <property type="match status" value="1"/>
</dbReference>
<keyword evidence="3" id="KW-1185">Reference proteome</keyword>
<evidence type="ECO:0008006" key="4">
    <source>
        <dbReference type="Google" id="ProtNLM"/>
    </source>
</evidence>
<dbReference type="EMBL" id="MWWR01000016">
    <property type="protein sequence ID" value="OZG50542.1"/>
    <property type="molecule type" value="Genomic_DNA"/>
</dbReference>
<comment type="caution">
    <text evidence="2">The sequence shown here is derived from an EMBL/GenBank/DDBJ whole genome shotgun (WGS) entry which is preliminary data.</text>
</comment>
<protein>
    <recommendedName>
        <fullName evidence="4">Zn-ribbon-containing RNA-binding protein</fullName>
    </recommendedName>
</protein>
<dbReference type="RefSeq" id="WP_094661259.1">
    <property type="nucleotide sequence ID" value="NZ_MWWR01000016.1"/>
</dbReference>
<dbReference type="AlphaFoldDB" id="A0A261EUJ2"/>
<feature type="compositionally biased region" description="Low complexity" evidence="1">
    <location>
        <begin position="9"/>
        <end position="34"/>
    </location>
</feature>
<organism evidence="2 3">
    <name type="scientific">Pseudoscardovia radai</name>
    <dbReference type="NCBI Taxonomy" id="987066"/>
    <lineage>
        <taxon>Bacteria</taxon>
        <taxon>Bacillati</taxon>
        <taxon>Actinomycetota</taxon>
        <taxon>Actinomycetes</taxon>
        <taxon>Bifidobacteriales</taxon>
        <taxon>Bifidobacteriaceae</taxon>
        <taxon>Pseudoscardovia</taxon>
    </lineage>
</organism>
<dbReference type="OrthoDB" id="5516926at2"/>
<feature type="region of interest" description="Disordered" evidence="1">
    <location>
        <begin position="1"/>
        <end position="41"/>
    </location>
</feature>
<evidence type="ECO:0000313" key="3">
    <source>
        <dbReference type="Proteomes" id="UP000216725"/>
    </source>
</evidence>
<accession>A0A261EUJ2</accession>
<gene>
    <name evidence="2" type="ORF">PSRA_1459</name>
</gene>
<dbReference type="PANTHER" id="PTHR36456">
    <property type="entry name" value="UPF0232 PROTEIN SCO3875"/>
    <property type="match status" value="1"/>
</dbReference>
<dbReference type="Pfam" id="PF05258">
    <property type="entry name" value="DciA"/>
    <property type="match status" value="1"/>
</dbReference>
<name>A0A261EUJ2_9BIFI</name>
<dbReference type="InterPro" id="IPR007922">
    <property type="entry name" value="DciA-like"/>
</dbReference>
<sequence>MLPHGDRMPQAPQLQAPHPASQQPPTQPPQQQRHAAADRSRMPVAEAMGLDPTRLPAEIFSRYCTELRKTDEERNLKARENFGKPGRDPVKITIAFSLLTRDPIWRRGLAVAQLSQHWSDLVGEGIAMNSTPVSFRDGVLTIKPKSTVWAQQLRLMAPQIAAKLRERVDGLDIREVHVAAANNITFRRGKWDVKGRGVRDTYF</sequence>